<dbReference type="EMBL" id="JAPMXC010000012">
    <property type="protein sequence ID" value="MCY0389801.1"/>
    <property type="molecule type" value="Genomic_DNA"/>
</dbReference>
<evidence type="ECO:0000313" key="1">
    <source>
        <dbReference type="EMBL" id="MCY0389801.1"/>
    </source>
</evidence>
<protein>
    <recommendedName>
        <fullName evidence="3">Transposase</fullName>
    </recommendedName>
</protein>
<evidence type="ECO:0000313" key="2">
    <source>
        <dbReference type="Proteomes" id="UP001082899"/>
    </source>
</evidence>
<gene>
    <name evidence="1" type="ORF">OVY01_21915</name>
</gene>
<dbReference type="RefSeq" id="WP_267849735.1">
    <property type="nucleotide sequence ID" value="NZ_JAPMXC010000012.1"/>
</dbReference>
<accession>A0ABT3ZTB6</accession>
<evidence type="ECO:0008006" key="3">
    <source>
        <dbReference type="Google" id="ProtNLM"/>
    </source>
</evidence>
<name>A0ABT3ZTB6_9BURK</name>
<sequence length="62" mass="6677">MPSLSRPGVSNDNPYSESLFKTLKYRPAGPLEAFDGLAPRAPGWVHWCAGTTRSIITARSGS</sequence>
<proteinExistence type="predicted"/>
<organism evidence="1 2">
    <name type="scientific">Robbsia betulipollinis</name>
    <dbReference type="NCBI Taxonomy" id="2981849"/>
    <lineage>
        <taxon>Bacteria</taxon>
        <taxon>Pseudomonadati</taxon>
        <taxon>Pseudomonadota</taxon>
        <taxon>Betaproteobacteria</taxon>
        <taxon>Burkholderiales</taxon>
        <taxon>Burkholderiaceae</taxon>
        <taxon>Robbsia</taxon>
    </lineage>
</organism>
<keyword evidence="2" id="KW-1185">Reference proteome</keyword>
<comment type="caution">
    <text evidence="1">The sequence shown here is derived from an EMBL/GenBank/DDBJ whole genome shotgun (WGS) entry which is preliminary data.</text>
</comment>
<reference evidence="1" key="1">
    <citation type="submission" date="2022-11" db="EMBL/GenBank/DDBJ databases">
        <title>Robbsia betulipollinis sp. nov., isolated from pollen of birch (Betula pendula).</title>
        <authorList>
            <person name="Shi H."/>
            <person name="Ambika Manirajan B."/>
            <person name="Ratering S."/>
            <person name="Geissler-Plaum R."/>
            <person name="Schnell S."/>
        </authorList>
    </citation>
    <scope>NUCLEOTIDE SEQUENCE</scope>
    <source>
        <strain evidence="1">Bb-Pol-6</strain>
    </source>
</reference>
<dbReference type="Proteomes" id="UP001082899">
    <property type="component" value="Unassembled WGS sequence"/>
</dbReference>